<feature type="region of interest" description="Disordered" evidence="1">
    <location>
        <begin position="1"/>
        <end position="30"/>
    </location>
</feature>
<evidence type="ECO:0000313" key="2">
    <source>
        <dbReference type="EMBL" id="GMN72390.1"/>
    </source>
</evidence>
<proteinExistence type="predicted"/>
<gene>
    <name evidence="2" type="ORF">TIFTF001_054721</name>
</gene>
<reference evidence="2" key="1">
    <citation type="submission" date="2023-07" db="EMBL/GenBank/DDBJ databases">
        <title>draft genome sequence of fig (Ficus carica).</title>
        <authorList>
            <person name="Takahashi T."/>
            <person name="Nishimura K."/>
        </authorList>
    </citation>
    <scope>NUCLEOTIDE SEQUENCE</scope>
</reference>
<feature type="compositionally biased region" description="Basic and acidic residues" evidence="1">
    <location>
        <begin position="74"/>
        <end position="89"/>
    </location>
</feature>
<dbReference type="Proteomes" id="UP001187192">
    <property type="component" value="Unassembled WGS sequence"/>
</dbReference>
<sequence length="89" mass="9183">MKPDRSARAAAGVGGPSSVLGFKSSSVREKTGQLQFRFQWRGMGSWQQEGGQTDKEKGGGGGGQTVAGMGARVEGPDREKGEGGGGERQ</sequence>
<organism evidence="2 3">
    <name type="scientific">Ficus carica</name>
    <name type="common">Common fig</name>
    <dbReference type="NCBI Taxonomy" id="3494"/>
    <lineage>
        <taxon>Eukaryota</taxon>
        <taxon>Viridiplantae</taxon>
        <taxon>Streptophyta</taxon>
        <taxon>Embryophyta</taxon>
        <taxon>Tracheophyta</taxon>
        <taxon>Spermatophyta</taxon>
        <taxon>Magnoliopsida</taxon>
        <taxon>eudicotyledons</taxon>
        <taxon>Gunneridae</taxon>
        <taxon>Pentapetalae</taxon>
        <taxon>rosids</taxon>
        <taxon>fabids</taxon>
        <taxon>Rosales</taxon>
        <taxon>Moraceae</taxon>
        <taxon>Ficeae</taxon>
        <taxon>Ficus</taxon>
    </lineage>
</organism>
<evidence type="ECO:0000256" key="1">
    <source>
        <dbReference type="SAM" id="MobiDB-lite"/>
    </source>
</evidence>
<accession>A0AA88EDC6</accession>
<name>A0AA88EDC6_FICCA</name>
<dbReference type="EMBL" id="BTGU01015496">
    <property type="protein sequence ID" value="GMN72390.1"/>
    <property type="molecule type" value="Genomic_DNA"/>
</dbReference>
<feature type="region of interest" description="Disordered" evidence="1">
    <location>
        <begin position="44"/>
        <end position="89"/>
    </location>
</feature>
<dbReference type="AlphaFoldDB" id="A0AA88EDC6"/>
<protein>
    <submittedName>
        <fullName evidence="2">Uncharacterized protein</fullName>
    </submittedName>
</protein>
<keyword evidence="3" id="KW-1185">Reference proteome</keyword>
<comment type="caution">
    <text evidence="2">The sequence shown here is derived from an EMBL/GenBank/DDBJ whole genome shotgun (WGS) entry which is preliminary data.</text>
</comment>
<evidence type="ECO:0000313" key="3">
    <source>
        <dbReference type="Proteomes" id="UP001187192"/>
    </source>
</evidence>